<feature type="domain" description="Heterokaryon incompatibility" evidence="2">
    <location>
        <begin position="146"/>
        <end position="299"/>
    </location>
</feature>
<protein>
    <recommendedName>
        <fullName evidence="2">Heterokaryon incompatibility domain-containing protein</fullName>
    </recommendedName>
</protein>
<evidence type="ECO:0000256" key="1">
    <source>
        <dbReference type="SAM" id="MobiDB-lite"/>
    </source>
</evidence>
<dbReference type="EMBL" id="JAZHXI010000006">
    <property type="protein sequence ID" value="KAL2070971.1"/>
    <property type="molecule type" value="Genomic_DNA"/>
</dbReference>
<evidence type="ECO:0000259" key="2">
    <source>
        <dbReference type="Pfam" id="PF06985"/>
    </source>
</evidence>
<gene>
    <name evidence="3" type="ORF">VTL71DRAFT_13997</name>
</gene>
<evidence type="ECO:0000313" key="4">
    <source>
        <dbReference type="Proteomes" id="UP001595075"/>
    </source>
</evidence>
<dbReference type="PANTHER" id="PTHR33112:SF15">
    <property type="entry name" value="HETEROKARYON INCOMPATIBILITY DOMAIN-CONTAINING PROTEIN"/>
    <property type="match status" value="1"/>
</dbReference>
<comment type="caution">
    <text evidence="3">The sequence shown here is derived from an EMBL/GenBank/DDBJ whole genome shotgun (WGS) entry which is preliminary data.</text>
</comment>
<name>A0ABR4CNK0_9HELO</name>
<proteinExistence type="predicted"/>
<organism evidence="3 4">
    <name type="scientific">Oculimacula yallundae</name>
    <dbReference type="NCBI Taxonomy" id="86028"/>
    <lineage>
        <taxon>Eukaryota</taxon>
        <taxon>Fungi</taxon>
        <taxon>Dikarya</taxon>
        <taxon>Ascomycota</taxon>
        <taxon>Pezizomycotina</taxon>
        <taxon>Leotiomycetes</taxon>
        <taxon>Helotiales</taxon>
        <taxon>Ploettnerulaceae</taxon>
        <taxon>Oculimacula</taxon>
    </lineage>
</organism>
<dbReference type="PANTHER" id="PTHR33112">
    <property type="entry name" value="DOMAIN PROTEIN, PUTATIVE-RELATED"/>
    <property type="match status" value="1"/>
</dbReference>
<dbReference type="Proteomes" id="UP001595075">
    <property type="component" value="Unassembled WGS sequence"/>
</dbReference>
<feature type="region of interest" description="Disordered" evidence="1">
    <location>
        <begin position="464"/>
        <end position="484"/>
    </location>
</feature>
<dbReference type="Pfam" id="PF06985">
    <property type="entry name" value="HET"/>
    <property type="match status" value="1"/>
</dbReference>
<feature type="compositionally biased region" description="Basic residues" evidence="1">
    <location>
        <begin position="466"/>
        <end position="477"/>
    </location>
</feature>
<sequence>MRCALCAGIKSQALATWVDDDDGHAQRRRYAHQPSFSALQLSAASGCDLCSLFEKHFILETGSLQTLEDLIEKHGTLAITLDTEHGYIDDQAARCKHIFGRAVPIDPLGDECIDTVQFWIQQCLDRHEDWVDPPVLSLTKGQRGSYFALSHCWGGRETTTTTKATFRRPKTRNTNRRYGLYFRDAVILSRKLGSRYLWIDTLCIIQDDIADWTKESAQMGHIYSNAKLTIAASIAKDSQQGVLQKRGLCSVGHALASMVYQDECMEKEGTLYIRLYDRSRWVTEVELGILNTRGWTMQERLLSSRTLHFGESQIDWECHTITDCEGGMGSTDHFFSKTKLDICEIIRSSEKRDLGKENHPHDEDVKDYLDQEEDLRDMTPKENDLKVEKEGLYKSTIPDGTLANADDVSISNKPNVQVEDHLANKKHSDQTNIANIQAKDLANREEKLVELEIGKRLCPSFQNSISHRRHRRTRSNRNKQAIFNRQQTNDEHLADIWRKDLLHGLLWRGDVPMSSTSSPTISPSATSNIKNVEPKLQYDDSKRSYIAPTWSWASFNGSVEFWDRPEYFMFFHAKVLDGGSTARATGAVSAAFLVLETDAVVYLNAQYHPRCKERQHLGSLVVENEAGAKEVIDNCFMDQCNPPKYPQILLATIERFSLGRDREKHMYALVVVPSFNADGTAAYMQYEGGFIPVLTRVGMVRRIIYGQIQDLSKGYYKRSV</sequence>
<accession>A0ABR4CNK0</accession>
<evidence type="ECO:0000313" key="3">
    <source>
        <dbReference type="EMBL" id="KAL2070971.1"/>
    </source>
</evidence>
<keyword evidence="4" id="KW-1185">Reference proteome</keyword>
<reference evidence="3 4" key="1">
    <citation type="journal article" date="2024" name="Commun. Biol.">
        <title>Comparative genomic analysis of thermophilic fungi reveals convergent evolutionary adaptations and gene losses.</title>
        <authorList>
            <person name="Steindorff A.S."/>
            <person name="Aguilar-Pontes M.V."/>
            <person name="Robinson A.J."/>
            <person name="Andreopoulos B."/>
            <person name="LaButti K."/>
            <person name="Kuo A."/>
            <person name="Mondo S."/>
            <person name="Riley R."/>
            <person name="Otillar R."/>
            <person name="Haridas S."/>
            <person name="Lipzen A."/>
            <person name="Grimwood J."/>
            <person name="Schmutz J."/>
            <person name="Clum A."/>
            <person name="Reid I.D."/>
            <person name="Moisan M.C."/>
            <person name="Butler G."/>
            <person name="Nguyen T.T.M."/>
            <person name="Dewar K."/>
            <person name="Conant G."/>
            <person name="Drula E."/>
            <person name="Henrissat B."/>
            <person name="Hansel C."/>
            <person name="Singer S."/>
            <person name="Hutchinson M.I."/>
            <person name="de Vries R.P."/>
            <person name="Natvig D.O."/>
            <person name="Powell A.J."/>
            <person name="Tsang A."/>
            <person name="Grigoriev I.V."/>
        </authorList>
    </citation>
    <scope>NUCLEOTIDE SEQUENCE [LARGE SCALE GENOMIC DNA]</scope>
    <source>
        <strain evidence="3 4">CBS 494.80</strain>
    </source>
</reference>
<dbReference type="InterPro" id="IPR010730">
    <property type="entry name" value="HET"/>
</dbReference>